<feature type="active site" evidence="5">
    <location>
        <position position="155"/>
    </location>
</feature>
<keyword evidence="3 5" id="KW-0949">S-adenosyl-L-methionine</keyword>
<dbReference type="AlphaFoldDB" id="A0A415D393"/>
<dbReference type="EC" id="2.1.1.37" evidence="7"/>
<dbReference type="Pfam" id="PF00145">
    <property type="entry name" value="DNA_methylase"/>
    <property type="match status" value="1"/>
</dbReference>
<dbReference type="GO" id="GO:0003886">
    <property type="term" value="F:DNA (cytosine-5-)-methyltransferase activity"/>
    <property type="evidence" value="ECO:0007669"/>
    <property type="project" value="UniProtKB-EC"/>
</dbReference>
<dbReference type="Gene3D" id="3.90.120.10">
    <property type="entry name" value="DNA Methylase, subunit A, domain 2"/>
    <property type="match status" value="1"/>
</dbReference>
<dbReference type="NCBIfam" id="TIGR00675">
    <property type="entry name" value="dcm"/>
    <property type="match status" value="1"/>
</dbReference>
<evidence type="ECO:0000256" key="3">
    <source>
        <dbReference type="ARBA" id="ARBA00022691"/>
    </source>
</evidence>
<dbReference type="InterPro" id="IPR029063">
    <property type="entry name" value="SAM-dependent_MTases_sf"/>
</dbReference>
<dbReference type="InterPro" id="IPR018117">
    <property type="entry name" value="C5_DNA_meth_AS"/>
</dbReference>
<dbReference type="PRINTS" id="PR00105">
    <property type="entry name" value="C5METTRFRASE"/>
</dbReference>
<evidence type="ECO:0000256" key="4">
    <source>
        <dbReference type="ARBA" id="ARBA00022747"/>
    </source>
</evidence>
<dbReference type="CDD" id="cd00093">
    <property type="entry name" value="HTH_XRE"/>
    <property type="match status" value="1"/>
</dbReference>
<reference evidence="9 10" key="1">
    <citation type="submission" date="2018-08" db="EMBL/GenBank/DDBJ databases">
        <title>A genome reference for cultivated species of the human gut microbiota.</title>
        <authorList>
            <person name="Zou Y."/>
            <person name="Xue W."/>
            <person name="Luo G."/>
        </authorList>
    </citation>
    <scope>NUCLEOTIDE SEQUENCE [LARGE SCALE GENOMIC DNA]</scope>
    <source>
        <strain evidence="9 10">AM09-9</strain>
    </source>
</reference>
<keyword evidence="2 5" id="KW-0808">Transferase</keyword>
<evidence type="ECO:0000256" key="5">
    <source>
        <dbReference type="PROSITE-ProRule" id="PRU01016"/>
    </source>
</evidence>
<dbReference type="GO" id="GO:0009307">
    <property type="term" value="P:DNA restriction-modification system"/>
    <property type="evidence" value="ECO:0007669"/>
    <property type="project" value="UniProtKB-KW"/>
</dbReference>
<dbReference type="RefSeq" id="WP_118279201.1">
    <property type="nucleotide sequence ID" value="NZ_QRMI01000022.1"/>
</dbReference>
<evidence type="ECO:0000313" key="10">
    <source>
        <dbReference type="Proteomes" id="UP000285832"/>
    </source>
</evidence>
<dbReference type="Gene3D" id="3.40.50.150">
    <property type="entry name" value="Vaccinia Virus protein VP39"/>
    <property type="match status" value="1"/>
</dbReference>
<dbReference type="CDD" id="cd00315">
    <property type="entry name" value="Cyt_C5_DNA_methylase"/>
    <property type="match status" value="1"/>
</dbReference>
<dbReference type="PROSITE" id="PS51679">
    <property type="entry name" value="SAM_MT_C5"/>
    <property type="match status" value="1"/>
</dbReference>
<protein>
    <recommendedName>
        <fullName evidence="7">Cytosine-specific methyltransferase</fullName>
        <ecNumber evidence="7">2.1.1.37</ecNumber>
    </recommendedName>
</protein>
<comment type="caution">
    <text evidence="9">The sequence shown here is derived from an EMBL/GenBank/DDBJ whole genome shotgun (WGS) entry which is preliminary data.</text>
</comment>
<dbReference type="Pfam" id="PF13443">
    <property type="entry name" value="HTH_26"/>
    <property type="match status" value="1"/>
</dbReference>
<keyword evidence="1 5" id="KW-0489">Methyltransferase</keyword>
<dbReference type="PROSITE" id="PS50943">
    <property type="entry name" value="HTH_CROC1"/>
    <property type="match status" value="1"/>
</dbReference>
<evidence type="ECO:0000256" key="1">
    <source>
        <dbReference type="ARBA" id="ARBA00022603"/>
    </source>
</evidence>
<dbReference type="PROSITE" id="PS00095">
    <property type="entry name" value="C5_MTASE_2"/>
    <property type="match status" value="1"/>
</dbReference>
<dbReference type="GO" id="GO:0032259">
    <property type="term" value="P:methylation"/>
    <property type="evidence" value="ECO:0007669"/>
    <property type="project" value="UniProtKB-KW"/>
</dbReference>
<proteinExistence type="inferred from homology"/>
<evidence type="ECO:0000313" key="9">
    <source>
        <dbReference type="EMBL" id="RHJ60500.1"/>
    </source>
</evidence>
<dbReference type="PANTHER" id="PTHR10629:SF52">
    <property type="entry name" value="DNA (CYTOSINE-5)-METHYLTRANSFERASE 1"/>
    <property type="match status" value="1"/>
</dbReference>
<dbReference type="EMBL" id="QRMI01000022">
    <property type="protein sequence ID" value="RHJ60500.1"/>
    <property type="molecule type" value="Genomic_DNA"/>
</dbReference>
<feature type="domain" description="HTH cro/C1-type" evidence="8">
    <location>
        <begin position="21"/>
        <end position="63"/>
    </location>
</feature>
<dbReference type="InterPro" id="IPR001525">
    <property type="entry name" value="C5_MeTfrase"/>
</dbReference>
<dbReference type="GO" id="GO:0003677">
    <property type="term" value="F:DNA binding"/>
    <property type="evidence" value="ECO:0007669"/>
    <property type="project" value="InterPro"/>
</dbReference>
<dbReference type="SUPFAM" id="SSF47413">
    <property type="entry name" value="lambda repressor-like DNA-binding domains"/>
    <property type="match status" value="1"/>
</dbReference>
<dbReference type="SMART" id="SM00530">
    <property type="entry name" value="HTH_XRE"/>
    <property type="match status" value="1"/>
</dbReference>
<evidence type="ECO:0000256" key="6">
    <source>
        <dbReference type="RuleBase" id="RU000416"/>
    </source>
</evidence>
<organism evidence="9 10">
    <name type="scientific">[Ruminococcus] lactaris</name>
    <dbReference type="NCBI Taxonomy" id="46228"/>
    <lineage>
        <taxon>Bacteria</taxon>
        <taxon>Bacillati</taxon>
        <taxon>Bacillota</taxon>
        <taxon>Clostridia</taxon>
        <taxon>Lachnospirales</taxon>
        <taxon>Lachnospiraceae</taxon>
        <taxon>Mediterraneibacter</taxon>
    </lineage>
</organism>
<dbReference type="InterPro" id="IPR031303">
    <property type="entry name" value="C5_meth_CS"/>
</dbReference>
<evidence type="ECO:0000259" key="8">
    <source>
        <dbReference type="PROSITE" id="PS50943"/>
    </source>
</evidence>
<evidence type="ECO:0000256" key="7">
    <source>
        <dbReference type="RuleBase" id="RU000417"/>
    </source>
</evidence>
<sequence>MYLSKVKIREAMDRQRIKTYTELAEQLGITKNQLSVMLSDDYNPLKTRVEDLCQLLSVAPNEIMDFSTDTKGIDTSMIRNDDVTAIELFAGAGGLALGLEKAGIKTVEHVEFDKACCETLRTNRPNWNVICDDIHNVDFTQFRDKVDIVTGGFPCQAFSFAGKKLGFEDTRGTLFHEFARCVKEVNPKIFMAENVRGLVSHDKGRTLTTIINVLEALGYHTQQKILNAAYFGVGQKRERIVIVGIRNDTDIEFSYPNEEDKMTTLREALKGCPKSDGVEYSEKKKKVLALVPPGGCWVDLPEDIAKEYMGKSYYSGGGRRGMARRISWEEPCLTLTCSPSQKQTERCHPEETRPFTVRESARIQSFPDDWTFCGGIGDQYKQIGNAVPVEMARRIGIQLKEAVLSEQKG</sequence>
<dbReference type="InterPro" id="IPR010982">
    <property type="entry name" value="Lambda_DNA-bd_dom_sf"/>
</dbReference>
<evidence type="ECO:0000256" key="2">
    <source>
        <dbReference type="ARBA" id="ARBA00022679"/>
    </source>
</evidence>
<gene>
    <name evidence="9" type="primary">dcm</name>
    <name evidence="9" type="ORF">DW116_09225</name>
</gene>
<dbReference type="PROSITE" id="PS00094">
    <property type="entry name" value="C5_MTASE_1"/>
    <property type="match status" value="1"/>
</dbReference>
<dbReference type="InterPro" id="IPR050390">
    <property type="entry name" value="C5-Methyltransferase"/>
</dbReference>
<dbReference type="InterPro" id="IPR001387">
    <property type="entry name" value="Cro/C1-type_HTH"/>
</dbReference>
<comment type="catalytic activity">
    <reaction evidence="7">
        <text>a 2'-deoxycytidine in DNA + S-adenosyl-L-methionine = a 5-methyl-2'-deoxycytidine in DNA + S-adenosyl-L-homocysteine + H(+)</text>
        <dbReference type="Rhea" id="RHEA:13681"/>
        <dbReference type="Rhea" id="RHEA-COMP:11369"/>
        <dbReference type="Rhea" id="RHEA-COMP:11370"/>
        <dbReference type="ChEBI" id="CHEBI:15378"/>
        <dbReference type="ChEBI" id="CHEBI:57856"/>
        <dbReference type="ChEBI" id="CHEBI:59789"/>
        <dbReference type="ChEBI" id="CHEBI:85452"/>
        <dbReference type="ChEBI" id="CHEBI:85454"/>
        <dbReference type="EC" id="2.1.1.37"/>
    </reaction>
</comment>
<keyword evidence="4" id="KW-0680">Restriction system</keyword>
<dbReference type="PANTHER" id="PTHR10629">
    <property type="entry name" value="CYTOSINE-SPECIFIC METHYLTRANSFERASE"/>
    <property type="match status" value="1"/>
</dbReference>
<dbReference type="GO" id="GO:0044027">
    <property type="term" value="P:negative regulation of gene expression via chromosomal CpG island methylation"/>
    <property type="evidence" value="ECO:0007669"/>
    <property type="project" value="TreeGrafter"/>
</dbReference>
<accession>A0A415D393</accession>
<comment type="similarity">
    <text evidence="5 6">Belongs to the class I-like SAM-binding methyltransferase superfamily. C5-methyltransferase family.</text>
</comment>
<name>A0A415D393_9FIRM</name>
<dbReference type="SUPFAM" id="SSF53335">
    <property type="entry name" value="S-adenosyl-L-methionine-dependent methyltransferases"/>
    <property type="match status" value="1"/>
</dbReference>
<dbReference type="Proteomes" id="UP000285832">
    <property type="component" value="Unassembled WGS sequence"/>
</dbReference>